<evidence type="ECO:0008006" key="4">
    <source>
        <dbReference type="Google" id="ProtNLM"/>
    </source>
</evidence>
<dbReference type="PROSITE" id="PS50294">
    <property type="entry name" value="WD_REPEATS_REGION"/>
    <property type="match status" value="2"/>
</dbReference>
<evidence type="ECO:0000313" key="3">
    <source>
        <dbReference type="Proteomes" id="UP000683925"/>
    </source>
</evidence>
<dbReference type="EMBL" id="CAJJDP010000018">
    <property type="protein sequence ID" value="CAD8146562.1"/>
    <property type="molecule type" value="Genomic_DNA"/>
</dbReference>
<dbReference type="Proteomes" id="UP000683925">
    <property type="component" value="Unassembled WGS sequence"/>
</dbReference>
<dbReference type="PROSITE" id="PS50082">
    <property type="entry name" value="WD_REPEATS_2"/>
    <property type="match status" value="2"/>
</dbReference>
<keyword evidence="1" id="KW-0853">WD repeat</keyword>
<evidence type="ECO:0000313" key="2">
    <source>
        <dbReference type="EMBL" id="CAD8146562.1"/>
    </source>
</evidence>
<proteinExistence type="predicted"/>
<feature type="repeat" description="WD" evidence="1">
    <location>
        <begin position="453"/>
        <end position="484"/>
    </location>
</feature>
<reference evidence="2" key="1">
    <citation type="submission" date="2021-01" db="EMBL/GenBank/DDBJ databases">
        <authorList>
            <consortium name="Genoscope - CEA"/>
            <person name="William W."/>
        </authorList>
    </citation>
    <scope>NUCLEOTIDE SEQUENCE</scope>
</reference>
<organism evidence="2 3">
    <name type="scientific">Paramecium octaurelia</name>
    <dbReference type="NCBI Taxonomy" id="43137"/>
    <lineage>
        <taxon>Eukaryota</taxon>
        <taxon>Sar</taxon>
        <taxon>Alveolata</taxon>
        <taxon>Ciliophora</taxon>
        <taxon>Intramacronucleata</taxon>
        <taxon>Oligohymenophorea</taxon>
        <taxon>Peniculida</taxon>
        <taxon>Parameciidae</taxon>
        <taxon>Paramecium</taxon>
    </lineage>
</organism>
<feature type="repeat" description="WD" evidence="1">
    <location>
        <begin position="497"/>
        <end position="528"/>
    </location>
</feature>
<dbReference type="GO" id="GO:0016226">
    <property type="term" value="P:iron-sulfur cluster assembly"/>
    <property type="evidence" value="ECO:0007669"/>
    <property type="project" value="TreeGrafter"/>
</dbReference>
<name>A0A8S1T7C9_PAROT</name>
<gene>
    <name evidence="2" type="ORF">POCTA_138.1.T0180366</name>
</gene>
<dbReference type="Pfam" id="PF00400">
    <property type="entry name" value="WD40"/>
    <property type="match status" value="2"/>
</dbReference>
<comment type="caution">
    <text evidence="2">The sequence shown here is derived from an EMBL/GenBank/DDBJ whole genome shotgun (WGS) entry which is preliminary data.</text>
</comment>
<dbReference type="PANTHER" id="PTHR19920">
    <property type="entry name" value="WD40 PROTEIN CIAO1"/>
    <property type="match status" value="1"/>
</dbReference>
<dbReference type="GO" id="GO:0097361">
    <property type="term" value="C:cytosolic [4Fe-4S] assembly targeting complex"/>
    <property type="evidence" value="ECO:0007669"/>
    <property type="project" value="TreeGrafter"/>
</dbReference>
<protein>
    <recommendedName>
        <fullName evidence="4">WD domain, G-beta repeat protein</fullName>
    </recommendedName>
</protein>
<evidence type="ECO:0000256" key="1">
    <source>
        <dbReference type="PROSITE-ProRule" id="PRU00221"/>
    </source>
</evidence>
<keyword evidence="3" id="KW-1185">Reference proteome</keyword>
<dbReference type="InterPro" id="IPR001680">
    <property type="entry name" value="WD40_rpt"/>
</dbReference>
<accession>A0A8S1T7C9</accession>
<dbReference type="OrthoDB" id="311034at2759"/>
<dbReference type="OMA" id="HRNMITC"/>
<sequence length="712" mass="83343">MNVKLNNQCAQHNEQAIYLERGRIVNQRILYCQKCVGKNEYPHNLLLIKEAEAFICKNEQIILGERKITNQKNLELLLKLKEQLFQFQSQLSQSIEQIIQDINKQIQVIITADKILEQNTREALQRFIYENCDIDKIFEELIDYKSIKKTIACSLMPIQILSFEEQQQQFLKEIQVQSNTNSLEQIKDFFFQEKEKLLIRNQRCQIHELQLDIVNIDQKNQYRLGCMKCEFDSIIQKHNIEDLKGLWNSFQRHTEKYIGFHQKANSSLLLLKQHKIALNLLINQLNQLTEPNEDKMDQIQKKTQYVMQKDWSEMTTDDVLSIAKVVNDKNTQLILDDTIQAEIEANQIQIRLFCQNQIQITDQMKYYYQLTTFQNATQTQSALTQIDSNQKTLIDAKILISGNRYELINSFKDSECKAIAFSSDSAIMIAGYCNGVINVYEFKLGFLKLIQQLKEHRNMITCLNFMKKSMSFISGSKDMSIIIWLKDKSNWHVQQKLVAHSDWVVCMIINNTGNLIISGSDDKSIKFWAKSSQWNHSQTLIYHSGRLRSLSLNQSQNQLISCAAQDDRIFVSQCENNNTWVLVQVIQQVGYRICFLNNQSFSVQPMKSQEMQVYELNQKNQQFQLSKQIQVKSGNGCDWLFPKQFINSKQLLINKNGQHVNIIRLRDNGDMITEQSIDFETYFLYGAATDDGEFLVTWNAKSQEIQIRKYRE</sequence>
<dbReference type="PANTHER" id="PTHR19920:SF0">
    <property type="entry name" value="CYTOSOLIC IRON-SULFUR PROTEIN ASSEMBLY PROTEIN CIAO1-RELATED"/>
    <property type="match status" value="1"/>
</dbReference>
<dbReference type="AlphaFoldDB" id="A0A8S1T7C9"/>
<dbReference type="SMART" id="SM00320">
    <property type="entry name" value="WD40"/>
    <property type="match status" value="4"/>
</dbReference>